<evidence type="ECO:0000256" key="5">
    <source>
        <dbReference type="ARBA" id="ARBA00022723"/>
    </source>
</evidence>
<dbReference type="SFLD" id="SFLDS00003">
    <property type="entry name" value="Haloacid_Dehalogenase"/>
    <property type="match status" value="1"/>
</dbReference>
<dbReference type="Gene3D" id="1.10.150.240">
    <property type="entry name" value="Putative phosphatase, domain 2"/>
    <property type="match status" value="1"/>
</dbReference>
<dbReference type="InterPro" id="IPR023214">
    <property type="entry name" value="HAD_sf"/>
</dbReference>
<dbReference type="Pfam" id="PF13419">
    <property type="entry name" value="HAD_2"/>
    <property type="match status" value="1"/>
</dbReference>
<evidence type="ECO:0000256" key="7">
    <source>
        <dbReference type="ARBA" id="ARBA00022842"/>
    </source>
</evidence>
<dbReference type="InterPro" id="IPR006439">
    <property type="entry name" value="HAD-SF_hydro_IA"/>
</dbReference>
<dbReference type="NCBIfam" id="TIGR01509">
    <property type="entry name" value="HAD-SF-IA-v3"/>
    <property type="match status" value="1"/>
</dbReference>
<dbReference type="InterPro" id="IPR023198">
    <property type="entry name" value="PGP-like_dom2"/>
</dbReference>
<feature type="transmembrane region" description="Helical" evidence="13">
    <location>
        <begin position="251"/>
        <end position="272"/>
    </location>
</feature>
<comment type="cofactor">
    <cofactor evidence="1">
        <name>Mg(2+)</name>
        <dbReference type="ChEBI" id="CHEBI:18420"/>
    </cofactor>
</comment>
<dbReference type="EC" id="3.1.3.96" evidence="11"/>
<dbReference type="SUPFAM" id="SSF56784">
    <property type="entry name" value="HAD-like"/>
    <property type="match status" value="1"/>
</dbReference>
<proteinExistence type="inferred from homology"/>
<evidence type="ECO:0000256" key="3">
    <source>
        <dbReference type="ARBA" id="ARBA00006171"/>
    </source>
</evidence>
<keyword evidence="7" id="KW-0460">Magnesium</keyword>
<evidence type="ECO:0000256" key="10">
    <source>
        <dbReference type="ARBA" id="ARBA00052504"/>
    </source>
</evidence>
<comment type="subcellular location">
    <subcellularLocation>
        <location evidence="2">Membrane</location>
        <topology evidence="2">Multi-pass membrane protein</topology>
    </subcellularLocation>
</comment>
<dbReference type="GO" id="GO:1990738">
    <property type="term" value="F:pseudouridine 5'-phosphatase activity"/>
    <property type="evidence" value="ECO:0007669"/>
    <property type="project" value="UniProtKB-EC"/>
</dbReference>
<dbReference type="PANTHER" id="PTHR18901:SF38">
    <property type="entry name" value="PSEUDOURIDINE-5'-PHOSPHATASE"/>
    <property type="match status" value="1"/>
</dbReference>
<organism evidence="14 15">
    <name type="scientific">Rotaria sordida</name>
    <dbReference type="NCBI Taxonomy" id="392033"/>
    <lineage>
        <taxon>Eukaryota</taxon>
        <taxon>Metazoa</taxon>
        <taxon>Spiralia</taxon>
        <taxon>Gnathifera</taxon>
        <taxon>Rotifera</taxon>
        <taxon>Eurotatoria</taxon>
        <taxon>Bdelloidea</taxon>
        <taxon>Philodinida</taxon>
        <taxon>Philodinidae</taxon>
        <taxon>Rotaria</taxon>
    </lineage>
</organism>
<dbReference type="SFLD" id="SFLDG01129">
    <property type="entry name" value="C1.5:_HAD__Beta-PGM__Phosphata"/>
    <property type="match status" value="1"/>
</dbReference>
<dbReference type="EMBL" id="CAJOAX010000527">
    <property type="protein sequence ID" value="CAF3608047.1"/>
    <property type="molecule type" value="Genomic_DNA"/>
</dbReference>
<feature type="transmembrane region" description="Helical" evidence="13">
    <location>
        <begin position="79"/>
        <end position="100"/>
    </location>
</feature>
<feature type="transmembrane region" description="Helical" evidence="13">
    <location>
        <begin position="39"/>
        <end position="59"/>
    </location>
</feature>
<comment type="catalytic activity">
    <reaction evidence="10">
        <text>psi-UMP + H2O = pseudouridine + phosphate</text>
        <dbReference type="Rhea" id="RHEA:10944"/>
        <dbReference type="ChEBI" id="CHEBI:15377"/>
        <dbReference type="ChEBI" id="CHEBI:17802"/>
        <dbReference type="ChEBI" id="CHEBI:43474"/>
        <dbReference type="ChEBI" id="CHEBI:58380"/>
        <dbReference type="EC" id="3.1.3.96"/>
    </reaction>
</comment>
<dbReference type="Gene3D" id="3.40.50.1000">
    <property type="entry name" value="HAD superfamily/HAD-like"/>
    <property type="match status" value="1"/>
</dbReference>
<evidence type="ECO:0000256" key="4">
    <source>
        <dbReference type="ARBA" id="ARBA00022692"/>
    </source>
</evidence>
<keyword evidence="9 13" id="KW-0472">Membrane</keyword>
<feature type="transmembrane region" description="Helical" evidence="13">
    <location>
        <begin position="12"/>
        <end position="32"/>
    </location>
</feature>
<protein>
    <recommendedName>
        <fullName evidence="11">pseudouridine 5'-phosphatase</fullName>
        <ecNumber evidence="11">3.1.3.96</ecNumber>
    </recommendedName>
    <alternativeName>
        <fullName evidence="12">Pseudouridine-5'-monophosphatase</fullName>
    </alternativeName>
</protein>
<dbReference type="InterPro" id="IPR003689">
    <property type="entry name" value="ZIP"/>
</dbReference>
<dbReference type="Pfam" id="PF02535">
    <property type="entry name" value="Zip"/>
    <property type="match status" value="1"/>
</dbReference>
<feature type="transmembrane region" description="Helical" evidence="13">
    <location>
        <begin position="278"/>
        <end position="299"/>
    </location>
</feature>
<dbReference type="PANTHER" id="PTHR18901">
    <property type="entry name" value="2-DEOXYGLUCOSE-6-PHOSPHATE PHOSPHATASE 2"/>
    <property type="match status" value="1"/>
</dbReference>
<name>A0A818NJV0_9BILA</name>
<dbReference type="FunFam" id="1.10.150.240:FF:000001">
    <property type="entry name" value="Haloacid dehalogenase-like hydrolase domain"/>
    <property type="match status" value="1"/>
</dbReference>
<dbReference type="GO" id="GO:0016020">
    <property type="term" value="C:membrane"/>
    <property type="evidence" value="ECO:0007669"/>
    <property type="project" value="UniProtKB-SubCell"/>
</dbReference>
<evidence type="ECO:0000256" key="8">
    <source>
        <dbReference type="ARBA" id="ARBA00022989"/>
    </source>
</evidence>
<comment type="similarity">
    <text evidence="3">Belongs to the HAD-like hydrolase superfamily. CbbY/CbbZ/Gph/YieH family.</text>
</comment>
<evidence type="ECO:0000256" key="2">
    <source>
        <dbReference type="ARBA" id="ARBA00004141"/>
    </source>
</evidence>
<evidence type="ECO:0000313" key="14">
    <source>
        <dbReference type="EMBL" id="CAF3608047.1"/>
    </source>
</evidence>
<evidence type="ECO:0000256" key="13">
    <source>
        <dbReference type="SAM" id="Phobius"/>
    </source>
</evidence>
<evidence type="ECO:0000256" key="1">
    <source>
        <dbReference type="ARBA" id="ARBA00001946"/>
    </source>
</evidence>
<dbReference type="InterPro" id="IPR041492">
    <property type="entry name" value="HAD_2"/>
</dbReference>
<comment type="caution">
    <text evidence="14">The sequence shown here is derived from an EMBL/GenBank/DDBJ whole genome shotgun (WGS) entry which is preliminary data.</text>
</comment>
<dbReference type="InterPro" id="IPR036412">
    <property type="entry name" value="HAD-like_sf"/>
</dbReference>
<feature type="non-terminal residue" evidence="14">
    <location>
        <position position="1"/>
    </location>
</feature>
<dbReference type="Proteomes" id="UP000663823">
    <property type="component" value="Unassembled WGS sequence"/>
</dbReference>
<evidence type="ECO:0000256" key="11">
    <source>
        <dbReference type="ARBA" id="ARBA00066578"/>
    </source>
</evidence>
<evidence type="ECO:0000256" key="6">
    <source>
        <dbReference type="ARBA" id="ARBA00022801"/>
    </source>
</evidence>
<evidence type="ECO:0000256" key="12">
    <source>
        <dbReference type="ARBA" id="ARBA00083904"/>
    </source>
</evidence>
<keyword evidence="4 13" id="KW-0812">Transmembrane</keyword>
<keyword evidence="6" id="KW-0378">Hydrolase</keyword>
<reference evidence="14" key="1">
    <citation type="submission" date="2021-02" db="EMBL/GenBank/DDBJ databases">
        <authorList>
            <person name="Nowell W R."/>
        </authorList>
    </citation>
    <scope>NUCLEOTIDE SEQUENCE</scope>
</reference>
<dbReference type="GO" id="GO:0046873">
    <property type="term" value="F:metal ion transmembrane transporter activity"/>
    <property type="evidence" value="ECO:0007669"/>
    <property type="project" value="InterPro"/>
</dbReference>
<evidence type="ECO:0000256" key="9">
    <source>
        <dbReference type="ARBA" id="ARBA00023136"/>
    </source>
</evidence>
<sequence>MLRDQSPFIQCLLGTGFTWFVTALGASLVFIFHSSNQKLLDYSLGFGAGVMTAASFWSLLEPAFKIAFEQNYISIQLNFLLIIIGFLLGALFVYMADLLLPSITSKQAFQYLSNKKNNEIKLKKHQDNISNLKTHSIVRERLKHSQDLMKQGDLPNGDNSIEEINDIDRKTDERTKWHRLLLLIIAVTVHNFPEGMAVGVGFGSIPSSNNATLAFNHARNLAIGIGIQNFPEGLAVSLPLRSFGIGTFKSFWYGQLSGLVEIVAGLLGVYFVQLANCLLPFALSFAAGAMLFVVFNEIIPNITPMSITHCIFDLDGLLLDTESIYTECLQKLCAPYGKNFSTETKVHMMGKSSLEVGQILIRELDLPMTDDEFLIKSFEFYQEAFPSAELLPGAERLIQHLAAHNIPIAIGTGSSYELYMLKTSGHRELFNLFDPVVCTDATEIRLTKPEPDVFLACAEKFPNPPLSMSQCLVFEDGENGVQAALAAGMKVILVPSLPLSTYDPLVIEHTTLTLESLLKFNPVEFGLPSFDD</sequence>
<accession>A0A818NJV0</accession>
<dbReference type="GO" id="GO:0046872">
    <property type="term" value="F:metal ion binding"/>
    <property type="evidence" value="ECO:0007669"/>
    <property type="project" value="UniProtKB-KW"/>
</dbReference>
<evidence type="ECO:0000313" key="15">
    <source>
        <dbReference type="Proteomes" id="UP000663823"/>
    </source>
</evidence>
<dbReference type="FunFam" id="3.40.50.1000:FF:000055">
    <property type="entry name" value="Haloacid dehalogenase-like hydrolase family protein"/>
    <property type="match status" value="1"/>
</dbReference>
<keyword evidence="8 13" id="KW-1133">Transmembrane helix</keyword>
<keyword evidence="5" id="KW-0479">Metal-binding</keyword>
<gene>
    <name evidence="14" type="ORF">OTI717_LOCUS7153</name>
</gene>
<dbReference type="AlphaFoldDB" id="A0A818NJV0"/>